<gene>
    <name evidence="2" type="ORF">AUR04nite_21820</name>
</gene>
<sequence>MGRAIWSCFLVFVLGTIAVLVTIAIAWGVVLLVQRGAGTHLPDKDQASISVTDEAVDPMRPSN</sequence>
<feature type="transmembrane region" description="Helical" evidence="1">
    <location>
        <begin position="7"/>
        <end position="33"/>
    </location>
</feature>
<evidence type="ECO:0000313" key="3">
    <source>
        <dbReference type="Proteomes" id="UP000316612"/>
    </source>
</evidence>
<evidence type="ECO:0000256" key="1">
    <source>
        <dbReference type="SAM" id="Phobius"/>
    </source>
</evidence>
<dbReference type="Proteomes" id="UP000316612">
    <property type="component" value="Unassembled WGS sequence"/>
</dbReference>
<comment type="caution">
    <text evidence="2">The sequence shown here is derived from an EMBL/GenBank/DDBJ whole genome shotgun (WGS) entry which is preliminary data.</text>
</comment>
<accession>A0A4Y4DT32</accession>
<keyword evidence="1" id="KW-0812">Transmembrane</keyword>
<keyword evidence="1" id="KW-1133">Transmembrane helix</keyword>
<dbReference type="RefSeq" id="WP_141364910.1">
    <property type="nucleotide sequence ID" value="NZ_BAAAJL010000013.1"/>
</dbReference>
<keyword evidence="1" id="KW-0472">Membrane</keyword>
<protein>
    <submittedName>
        <fullName evidence="2">Uncharacterized protein</fullName>
    </submittedName>
</protein>
<dbReference type="EMBL" id="BJNY01000011">
    <property type="protein sequence ID" value="GED06650.1"/>
    <property type="molecule type" value="Genomic_DNA"/>
</dbReference>
<name>A0A4Y4DT32_GLUUR</name>
<reference evidence="2 3" key="1">
    <citation type="submission" date="2019-06" db="EMBL/GenBank/DDBJ databases">
        <title>Whole genome shotgun sequence of Glutamicibacter uratoxydans NBRC 15515.</title>
        <authorList>
            <person name="Hosoyama A."/>
            <person name="Uohara A."/>
            <person name="Ohji S."/>
            <person name="Ichikawa N."/>
        </authorList>
    </citation>
    <scope>NUCLEOTIDE SEQUENCE [LARGE SCALE GENOMIC DNA]</scope>
    <source>
        <strain evidence="2 3">NBRC 15515</strain>
    </source>
</reference>
<dbReference type="AlphaFoldDB" id="A0A4Y4DT32"/>
<evidence type="ECO:0000313" key="2">
    <source>
        <dbReference type="EMBL" id="GED06650.1"/>
    </source>
</evidence>
<proteinExistence type="predicted"/>
<organism evidence="2 3">
    <name type="scientific">Glutamicibacter uratoxydans</name>
    <name type="common">Arthrobacter uratoxydans</name>
    <dbReference type="NCBI Taxonomy" id="43667"/>
    <lineage>
        <taxon>Bacteria</taxon>
        <taxon>Bacillati</taxon>
        <taxon>Actinomycetota</taxon>
        <taxon>Actinomycetes</taxon>
        <taxon>Micrococcales</taxon>
        <taxon>Micrococcaceae</taxon>
        <taxon>Glutamicibacter</taxon>
    </lineage>
</organism>
<keyword evidence="3" id="KW-1185">Reference proteome</keyword>